<dbReference type="EMBL" id="BPLR01007037">
    <property type="protein sequence ID" value="GIY14040.1"/>
    <property type="molecule type" value="Genomic_DNA"/>
</dbReference>
<keyword evidence="2" id="KW-1185">Reference proteome</keyword>
<reference evidence="1 2" key="1">
    <citation type="submission" date="2021-06" db="EMBL/GenBank/DDBJ databases">
        <title>Caerostris extrusa draft genome.</title>
        <authorList>
            <person name="Kono N."/>
            <person name="Arakawa K."/>
        </authorList>
    </citation>
    <scope>NUCLEOTIDE SEQUENCE [LARGE SCALE GENOMIC DNA]</scope>
</reference>
<gene>
    <name evidence="1" type="ORF">CEXT_720691</name>
</gene>
<evidence type="ECO:0000313" key="1">
    <source>
        <dbReference type="EMBL" id="GIY14040.1"/>
    </source>
</evidence>
<name>A0AAV4QX08_CAEEX</name>
<protein>
    <submittedName>
        <fullName evidence="1">Uncharacterized protein</fullName>
    </submittedName>
</protein>
<accession>A0AAV4QX08</accession>
<proteinExistence type="predicted"/>
<organism evidence="1 2">
    <name type="scientific">Caerostris extrusa</name>
    <name type="common">Bark spider</name>
    <name type="synonym">Caerostris bankana</name>
    <dbReference type="NCBI Taxonomy" id="172846"/>
    <lineage>
        <taxon>Eukaryota</taxon>
        <taxon>Metazoa</taxon>
        <taxon>Ecdysozoa</taxon>
        <taxon>Arthropoda</taxon>
        <taxon>Chelicerata</taxon>
        <taxon>Arachnida</taxon>
        <taxon>Araneae</taxon>
        <taxon>Araneomorphae</taxon>
        <taxon>Entelegynae</taxon>
        <taxon>Araneoidea</taxon>
        <taxon>Araneidae</taxon>
        <taxon>Caerostris</taxon>
    </lineage>
</organism>
<dbReference type="Proteomes" id="UP001054945">
    <property type="component" value="Unassembled WGS sequence"/>
</dbReference>
<dbReference type="AlphaFoldDB" id="A0AAV4QX08"/>
<sequence length="91" mass="10515">MYTQATIPLTEDNTVTEVARYFEFVPILVRVSDLISAVDQFFYECLQFWLCSCLSFVVVQALCIKDLIHLALKKVAWPLFPVFEILLHSTL</sequence>
<comment type="caution">
    <text evidence="1">The sequence shown here is derived from an EMBL/GenBank/DDBJ whole genome shotgun (WGS) entry which is preliminary data.</text>
</comment>
<evidence type="ECO:0000313" key="2">
    <source>
        <dbReference type="Proteomes" id="UP001054945"/>
    </source>
</evidence>